<evidence type="ECO:0000259" key="11">
    <source>
        <dbReference type="Pfam" id="PF01568"/>
    </source>
</evidence>
<dbReference type="SUPFAM" id="SSF50692">
    <property type="entry name" value="ADC-like"/>
    <property type="match status" value="1"/>
</dbReference>
<dbReference type="Gene3D" id="3.40.228.10">
    <property type="entry name" value="Dimethylsulfoxide Reductase, domain 2"/>
    <property type="match status" value="1"/>
</dbReference>
<comment type="subcellular location">
    <subcellularLocation>
        <location evidence="2">Periplasm</location>
    </subcellularLocation>
</comment>
<keyword evidence="5" id="KW-0500">Molybdenum</keyword>
<dbReference type="PROSITE" id="PS00932">
    <property type="entry name" value="MOLYBDOPTERIN_PROK_3"/>
    <property type="match status" value="1"/>
</dbReference>
<feature type="domain" description="Molybdopterin oxidoreductase" evidence="10">
    <location>
        <begin position="98"/>
        <end position="566"/>
    </location>
</feature>
<dbReference type="Gene3D" id="3.40.50.740">
    <property type="match status" value="1"/>
</dbReference>
<dbReference type="SUPFAM" id="SSF53706">
    <property type="entry name" value="Formate dehydrogenase/DMSO reductase, domains 1-3"/>
    <property type="match status" value="1"/>
</dbReference>
<dbReference type="Gene3D" id="2.40.40.20">
    <property type="match status" value="1"/>
</dbReference>
<evidence type="ECO:0000256" key="5">
    <source>
        <dbReference type="ARBA" id="ARBA00022505"/>
    </source>
</evidence>
<comment type="caution">
    <text evidence="13">The sequence shown here is derived from an EMBL/GenBank/DDBJ whole genome shotgun (WGS) entry which is preliminary data.</text>
</comment>
<dbReference type="InterPro" id="IPR006658">
    <property type="entry name" value="BisC"/>
</dbReference>
<dbReference type="PROSITE" id="PS51318">
    <property type="entry name" value="TAT"/>
    <property type="match status" value="1"/>
</dbReference>
<evidence type="ECO:0000256" key="4">
    <source>
        <dbReference type="ARBA" id="ARBA00011885"/>
    </source>
</evidence>
<name>A0ABV7AZH0_9GAMM</name>
<evidence type="ECO:0000256" key="3">
    <source>
        <dbReference type="ARBA" id="ARBA00010312"/>
    </source>
</evidence>
<dbReference type="EMBL" id="JBHRSQ010000004">
    <property type="protein sequence ID" value="MFC2990582.1"/>
    <property type="molecule type" value="Genomic_DNA"/>
</dbReference>
<gene>
    <name evidence="13" type="primary">torA</name>
    <name evidence="13" type="ORF">ACFODV_00865</name>
</gene>
<dbReference type="InterPro" id="IPR041954">
    <property type="entry name" value="CT_DMSOR/BSOR/TMAOR"/>
</dbReference>
<feature type="domain" description="Molybdopterin oxidoreductase N-terminal" evidence="12">
    <location>
        <begin position="54"/>
        <end position="94"/>
    </location>
</feature>
<dbReference type="NCBIfam" id="TIGR01409">
    <property type="entry name" value="TAT_signal_seq"/>
    <property type="match status" value="1"/>
</dbReference>
<keyword evidence="9 13" id="KW-0560">Oxidoreductase</keyword>
<accession>A0ABV7AZH0</accession>
<dbReference type="InterPro" id="IPR006655">
    <property type="entry name" value="Mopterin_OxRdtase_prok_CS"/>
</dbReference>
<dbReference type="RefSeq" id="WP_379753219.1">
    <property type="nucleotide sequence ID" value="NZ_JBHRSQ010000004.1"/>
</dbReference>
<keyword evidence="6" id="KW-0479">Metal-binding</keyword>
<keyword evidence="8" id="KW-0574">Periplasm</keyword>
<evidence type="ECO:0000259" key="12">
    <source>
        <dbReference type="Pfam" id="PF18364"/>
    </source>
</evidence>
<dbReference type="CDD" id="cd02793">
    <property type="entry name" value="MopB_CT_DMSOR-BSOR-TMAOR"/>
    <property type="match status" value="1"/>
</dbReference>
<keyword evidence="7" id="KW-0732">Signal</keyword>
<dbReference type="Pfam" id="PF01568">
    <property type="entry name" value="Molydop_binding"/>
    <property type="match status" value="1"/>
</dbReference>
<evidence type="ECO:0000256" key="1">
    <source>
        <dbReference type="ARBA" id="ARBA00001942"/>
    </source>
</evidence>
<dbReference type="InterPro" id="IPR019546">
    <property type="entry name" value="TAT_signal_bac_arc"/>
</dbReference>
<comment type="similarity">
    <text evidence="3">Belongs to the prokaryotic molybdopterin-containing oxidoreductase family.</text>
</comment>
<dbReference type="Proteomes" id="UP001595386">
    <property type="component" value="Unassembled WGS sequence"/>
</dbReference>
<dbReference type="InterPro" id="IPR006656">
    <property type="entry name" value="Mopterin_OxRdtase"/>
</dbReference>
<evidence type="ECO:0000256" key="2">
    <source>
        <dbReference type="ARBA" id="ARBA00004418"/>
    </source>
</evidence>
<keyword evidence="14" id="KW-1185">Reference proteome</keyword>
<feature type="domain" description="Molybdopterin dinucleotide-binding" evidence="11">
    <location>
        <begin position="684"/>
        <end position="803"/>
    </location>
</feature>
<dbReference type="InterPro" id="IPR050612">
    <property type="entry name" value="Prok_Mopterin_Oxidored"/>
</dbReference>
<dbReference type="PANTHER" id="PTHR43742">
    <property type="entry name" value="TRIMETHYLAMINE-N-OXIDE REDUCTASE"/>
    <property type="match status" value="1"/>
</dbReference>
<dbReference type="Pfam" id="PF00384">
    <property type="entry name" value="Molybdopterin"/>
    <property type="match status" value="1"/>
</dbReference>
<dbReference type="Gene3D" id="3.90.55.10">
    <property type="entry name" value="Dimethylsulfoxide Reductase, domain 3"/>
    <property type="match status" value="1"/>
</dbReference>
<dbReference type="NCBIfam" id="NF011682">
    <property type="entry name" value="PRK15102.1"/>
    <property type="match status" value="1"/>
</dbReference>
<dbReference type="InterPro" id="IPR041460">
    <property type="entry name" value="Molybdopterin_N"/>
</dbReference>
<evidence type="ECO:0000313" key="14">
    <source>
        <dbReference type="Proteomes" id="UP001595386"/>
    </source>
</evidence>
<comment type="cofactor">
    <cofactor evidence="1">
        <name>Mo-bis(molybdopterin guanine dinucleotide)</name>
        <dbReference type="ChEBI" id="CHEBI:60539"/>
    </cofactor>
</comment>
<reference evidence="14" key="1">
    <citation type="journal article" date="2019" name="Int. J. Syst. Evol. Microbiol.">
        <title>The Global Catalogue of Microorganisms (GCM) 10K type strain sequencing project: providing services to taxonomists for standard genome sequencing and annotation.</title>
        <authorList>
            <consortium name="The Broad Institute Genomics Platform"/>
            <consortium name="The Broad Institute Genome Sequencing Center for Infectious Disease"/>
            <person name="Wu L."/>
            <person name="Ma J."/>
        </authorList>
    </citation>
    <scope>NUCLEOTIDE SEQUENCE [LARGE SCALE GENOMIC DNA]</scope>
    <source>
        <strain evidence="14">KCTC 52660</strain>
    </source>
</reference>
<protein>
    <recommendedName>
        <fullName evidence="4">trimethylamine-N-oxide reductase</fullName>
        <ecNumber evidence="4">1.7.2.3</ecNumber>
    </recommendedName>
</protein>
<dbReference type="EC" id="1.7.2.3" evidence="4"/>
<dbReference type="InterPro" id="IPR009010">
    <property type="entry name" value="Asp_de-COase-like_dom_sf"/>
</dbReference>
<evidence type="ECO:0000256" key="7">
    <source>
        <dbReference type="ARBA" id="ARBA00022729"/>
    </source>
</evidence>
<dbReference type="GO" id="GO:0050626">
    <property type="term" value="F:trimethylamine-N-oxide reductase (cytochrome c) activity"/>
    <property type="evidence" value="ECO:0007669"/>
    <property type="project" value="UniProtKB-EC"/>
</dbReference>
<dbReference type="Pfam" id="PF18364">
    <property type="entry name" value="Molybdopterin_N"/>
    <property type="match status" value="1"/>
</dbReference>
<organism evidence="13 14">
    <name type="scientific">Halomonas tibetensis</name>
    <dbReference type="NCBI Taxonomy" id="2259590"/>
    <lineage>
        <taxon>Bacteria</taxon>
        <taxon>Pseudomonadati</taxon>
        <taxon>Pseudomonadota</taxon>
        <taxon>Gammaproteobacteria</taxon>
        <taxon>Oceanospirillales</taxon>
        <taxon>Halomonadaceae</taxon>
        <taxon>Halomonas</taxon>
    </lineage>
</organism>
<evidence type="ECO:0000259" key="10">
    <source>
        <dbReference type="Pfam" id="PF00384"/>
    </source>
</evidence>
<evidence type="ECO:0000313" key="13">
    <source>
        <dbReference type="EMBL" id="MFC2990582.1"/>
    </source>
</evidence>
<evidence type="ECO:0000256" key="6">
    <source>
        <dbReference type="ARBA" id="ARBA00022723"/>
    </source>
</evidence>
<dbReference type="InterPro" id="IPR006311">
    <property type="entry name" value="TAT_signal"/>
</dbReference>
<dbReference type="NCBIfam" id="TIGR00509">
    <property type="entry name" value="bisC_fam"/>
    <property type="match status" value="1"/>
</dbReference>
<evidence type="ECO:0000256" key="9">
    <source>
        <dbReference type="ARBA" id="ARBA00023002"/>
    </source>
</evidence>
<sequence>MGFQTKSTQGSSLSRRRFLQGSSALAALAAFGGASVLVPARFAAAQEAFGSILSGSHWGVFKAIVEDGKFVAAEPVAADKHPPEMLEGLPDSVYSASRIKYPMVRAGYLKNGPQANDAARGSEEFVRVSWDEAINLVAKELQRIKDEHGNEAIFGGSYGWKSVGKLHNCRNLLGRMLNLHGGYINHTGDYSTGASQVIMPHVVGRLEVYEQQTAWPVVVENSELVVLWGANPSITNKIDWILAEHGGMEGLEALKEKGTRVIAIDPMRSETIDYLGAEWIAPRPQTDVAIMLGICHTLANEGLHDTDFLDEYTVGYEVFEDYLMGNAADGIEKTPEWAETISTIPADVIRQLARDFAENRTMLMSGWSMQRMDHGEQAHWTLVTLASMLGQIGLPGGGFGLSYHYSNGGTPTANAPILPGITATGKAVEGAAWLEKSGLASIPLARIADMLLNPGETIDFNGGKVTYPDIKLIYWVGGNPFVHHQDTNRLVKAWQKPETVIVHDMVWTPTAKFADIVLPANTSYERNDIEQGGSYSLRLMAGMHKIVDPLFESRSDFDIFNAISKKLGYGDGLDEGKTEMQWIQQFYDAAYDQGRARRIDMPAFNEFWDSNEPLVFEPDEAAMNYVRYADYREQPLLEPLGTPSGKIEIFSRAIENMNYDDCPPHPTWMEPVEWTGAEGAKYPLHINSAHSKYRLHSQLSAAANLRERYTINGREPVWINPEDADARGIVDGDIVRVFNDRGAVLVGAMVTDRIREGVICISEGGWYDPAERGQPGSLDKYGSANVLAVDKGTSRLAQGNCGHTAIGDVEKYTGETLPVTAFEPPPTA</sequence>
<dbReference type="PANTHER" id="PTHR43742:SF10">
    <property type="entry name" value="TRIMETHYLAMINE-N-OXIDE REDUCTASE 2"/>
    <property type="match status" value="1"/>
</dbReference>
<proteinExistence type="inferred from homology"/>
<evidence type="ECO:0000256" key="8">
    <source>
        <dbReference type="ARBA" id="ARBA00022764"/>
    </source>
</evidence>
<dbReference type="CDD" id="cd02769">
    <property type="entry name" value="MopB_DMSOR-BSOR-TMAOR"/>
    <property type="match status" value="1"/>
</dbReference>
<dbReference type="InterPro" id="IPR006657">
    <property type="entry name" value="MoPterin_dinucl-bd_dom"/>
</dbReference>